<sequence length="72" mass="7964">MSSISQVHIIFCWATDTSTAAVGFSRLHLKSKYLSFCDEGGEDCALRPPGKRRLLRSGFCRLNSRSVAMPTV</sequence>
<dbReference type="KEGG" id="egl:EGR_02385"/>
<name>W6V7X7_ECHGR</name>
<dbReference type="RefSeq" id="XP_024353785.1">
    <property type="nucleotide sequence ID" value="XM_024491634.1"/>
</dbReference>
<evidence type="ECO:0000313" key="2">
    <source>
        <dbReference type="Proteomes" id="UP000019149"/>
    </source>
</evidence>
<dbReference type="Proteomes" id="UP000019149">
    <property type="component" value="Unassembled WGS sequence"/>
</dbReference>
<gene>
    <name evidence="1" type="ORF">EGR_02385</name>
</gene>
<dbReference type="AlphaFoldDB" id="W6V7X7"/>
<organism evidence="1 2">
    <name type="scientific">Echinococcus granulosus</name>
    <name type="common">Hydatid tapeworm</name>
    <dbReference type="NCBI Taxonomy" id="6210"/>
    <lineage>
        <taxon>Eukaryota</taxon>
        <taxon>Metazoa</taxon>
        <taxon>Spiralia</taxon>
        <taxon>Lophotrochozoa</taxon>
        <taxon>Platyhelminthes</taxon>
        <taxon>Cestoda</taxon>
        <taxon>Eucestoda</taxon>
        <taxon>Cyclophyllidea</taxon>
        <taxon>Taeniidae</taxon>
        <taxon>Echinococcus</taxon>
        <taxon>Echinococcus granulosus group</taxon>
    </lineage>
</organism>
<protein>
    <submittedName>
        <fullName evidence="1">Uncharacterized protein</fullName>
    </submittedName>
</protein>
<proteinExistence type="predicted"/>
<reference evidence="1 2" key="1">
    <citation type="journal article" date="2013" name="Nat. Genet.">
        <title>The genome of the hydatid tapeworm Echinococcus granulosus.</title>
        <authorList>
            <person name="Zheng H."/>
            <person name="Zhang W."/>
            <person name="Zhang L."/>
            <person name="Zhang Z."/>
            <person name="Li J."/>
            <person name="Lu G."/>
            <person name="Zhu Y."/>
            <person name="Wang Y."/>
            <person name="Huang Y."/>
            <person name="Liu J."/>
            <person name="Kang H."/>
            <person name="Chen J."/>
            <person name="Wang L."/>
            <person name="Chen A."/>
            <person name="Yu S."/>
            <person name="Gao Z."/>
            <person name="Jin L."/>
            <person name="Gu W."/>
            <person name="Wang Z."/>
            <person name="Zhao L."/>
            <person name="Shi B."/>
            <person name="Wen H."/>
            <person name="Lin R."/>
            <person name="Jones M.K."/>
            <person name="Brejova B."/>
            <person name="Vinar T."/>
            <person name="Zhao G."/>
            <person name="McManus D.P."/>
            <person name="Chen Z."/>
            <person name="Zhou Y."/>
            <person name="Wang S."/>
        </authorList>
    </citation>
    <scope>NUCLEOTIDE SEQUENCE [LARGE SCALE GENOMIC DNA]</scope>
</reference>
<evidence type="ECO:0000313" key="1">
    <source>
        <dbReference type="EMBL" id="EUB62589.1"/>
    </source>
</evidence>
<keyword evidence="2" id="KW-1185">Reference proteome</keyword>
<comment type="caution">
    <text evidence="1">The sequence shown here is derived from an EMBL/GenBank/DDBJ whole genome shotgun (WGS) entry which is preliminary data.</text>
</comment>
<dbReference type="CTD" id="36338100"/>
<accession>W6V7X7</accession>
<dbReference type="GeneID" id="36338100"/>
<dbReference type="EMBL" id="APAU02000011">
    <property type="protein sequence ID" value="EUB62589.1"/>
    <property type="molecule type" value="Genomic_DNA"/>
</dbReference>